<feature type="binding site" evidence="14">
    <location>
        <position position="127"/>
    </location>
    <ligand>
        <name>NAD(+)</name>
        <dbReference type="ChEBI" id="CHEBI:57540"/>
    </ligand>
</feature>
<evidence type="ECO:0000256" key="4">
    <source>
        <dbReference type="ARBA" id="ARBA00022833"/>
    </source>
</evidence>
<feature type="binding site" evidence="11 14">
    <location>
        <begin position="94"/>
        <end position="98"/>
    </location>
    <ligand>
        <name>NAD(+)</name>
        <dbReference type="ChEBI" id="CHEBI:57540"/>
    </ligand>
</feature>
<dbReference type="GO" id="GO:0046872">
    <property type="term" value="F:metal ion binding"/>
    <property type="evidence" value="ECO:0007669"/>
    <property type="project" value="UniProtKB-KW"/>
</dbReference>
<evidence type="ECO:0000256" key="1">
    <source>
        <dbReference type="ARBA" id="ARBA00022490"/>
    </source>
</evidence>
<proteinExistence type="inferred from homology"/>
<comment type="caution">
    <text evidence="15">The sequence shown here is derived from an EMBL/GenBank/DDBJ whole genome shotgun (WGS) entry which is preliminary data.</text>
</comment>
<feature type="binding site" evidence="11">
    <location>
        <position position="252"/>
    </location>
    <ligand>
        <name>substrate</name>
    </ligand>
</feature>
<evidence type="ECO:0000313" key="15">
    <source>
        <dbReference type="EMBL" id="OQD58998.1"/>
    </source>
</evidence>
<feature type="binding site" evidence="13">
    <location>
        <position position="121"/>
    </location>
    <ligand>
        <name>glycerol</name>
        <dbReference type="ChEBI" id="CHEBI:17754"/>
    </ligand>
</feature>
<sequence>MDSKKIQMPREVHIGADVIDNTGSICKDLRFYDDVLVVTGPNTLKIGADKAIESLEDEDFAVDLSKINDATSKTVEKIEDKLNNISLIVGVGGGKVIDVAKMAATNAGIYFVSVPTAASHDGIASPLASIKNNKGSVSMTAQAPIGVIADTNIIRNAPFRLLSAGCADIVSNYTAIKDWQLANRLQNDSYSESAAALSLMTAKLIMKSSKSIKKGLEESARLVVKSLFSSGMAISIAGSSRPASGSEHKFSHALDKIAKKPALHGEQCGVGTIMMMSLHGGDWEVIKNALHDMNAPTNAYELGIDPDDIIEALIMAHKIRPERYTILGDRGLSRDAAKKLAIKTGVI</sequence>
<comment type="similarity">
    <text evidence="11">Belongs to the glycerol-1-phosphate dehydrogenase family.</text>
</comment>
<dbReference type="Gene3D" id="3.40.50.1970">
    <property type="match status" value="1"/>
</dbReference>
<keyword evidence="16" id="KW-1185">Reference proteome</keyword>
<feature type="binding site" evidence="11 14">
    <location>
        <position position="125"/>
    </location>
    <ligand>
        <name>NAD(+)</name>
        <dbReference type="ChEBI" id="CHEBI:57540"/>
    </ligand>
</feature>
<dbReference type="UniPathway" id="UPA00940"/>
<evidence type="ECO:0000256" key="3">
    <source>
        <dbReference type="ARBA" id="ARBA00022723"/>
    </source>
</evidence>
<dbReference type="GO" id="GO:0006650">
    <property type="term" value="P:glycerophospholipid metabolic process"/>
    <property type="evidence" value="ECO:0007669"/>
    <property type="project" value="UniProtKB-UniRule"/>
</dbReference>
<accession>A0A1V6N2R7</accession>
<comment type="subcellular location">
    <subcellularLocation>
        <location evidence="11">Cytoplasm</location>
    </subcellularLocation>
</comment>
<dbReference type="CDD" id="cd08173">
    <property type="entry name" value="Gro1PDH"/>
    <property type="match status" value="1"/>
</dbReference>
<keyword evidence="8 11" id="KW-0443">Lipid metabolism</keyword>
<keyword evidence="7 11" id="KW-0520">NAD</keyword>
<evidence type="ECO:0000256" key="10">
    <source>
        <dbReference type="ARBA" id="ARBA00023264"/>
    </source>
</evidence>
<dbReference type="RefSeq" id="WP_080460053.1">
    <property type="nucleotide sequence ID" value="NZ_JXMW01000006.1"/>
</dbReference>
<keyword evidence="10 11" id="KW-1208">Phospholipid metabolism</keyword>
<dbReference type="Pfam" id="PF13685">
    <property type="entry name" value="Fe-ADH_2"/>
    <property type="match status" value="1"/>
</dbReference>
<dbReference type="OrthoDB" id="8656at2157"/>
<dbReference type="InterPro" id="IPR023002">
    <property type="entry name" value="G1P_dehydrogenase_arc"/>
</dbReference>
<dbReference type="PANTHER" id="PTHR43616">
    <property type="entry name" value="GLYCEROL DEHYDROGENASE"/>
    <property type="match status" value="1"/>
</dbReference>
<protein>
    <recommendedName>
        <fullName evidence="11">Glycerol-1-phosphate dehydrogenase [NAD(P)+]</fullName>
        <shortName evidence="11">G1P dehydrogenase</shortName>
        <shortName evidence="11">G1PDH</shortName>
        <ecNumber evidence="11">1.1.1.261</ecNumber>
    </recommendedName>
    <alternativeName>
        <fullName evidence="11">Enantiomeric glycerophosphate synthase</fullName>
    </alternativeName>
    <alternativeName>
        <fullName evidence="11">sn-glycerol-1-phosphate dehydrogenase</fullName>
    </alternativeName>
</protein>
<keyword evidence="1 11" id="KW-0963">Cytoplasm</keyword>
<name>A0A1V6N2R7_METAZ</name>
<keyword evidence="4 11" id="KW-0862">Zinc</keyword>
<keyword evidence="9 11" id="KW-0594">Phospholipid biosynthesis</keyword>
<feature type="binding site" evidence="12">
    <location>
        <position position="168"/>
    </location>
    <ligand>
        <name>glycerol</name>
        <dbReference type="ChEBI" id="CHEBI:17754"/>
    </ligand>
</feature>
<feature type="binding site" evidence="11 14">
    <location>
        <begin position="116"/>
        <end position="119"/>
    </location>
    <ligand>
        <name>NAD(+)</name>
        <dbReference type="ChEBI" id="CHEBI:57540"/>
    </ligand>
</feature>
<evidence type="ECO:0000256" key="6">
    <source>
        <dbReference type="ARBA" id="ARBA00023002"/>
    </source>
</evidence>
<comment type="pathway">
    <text evidence="11">Membrane lipid metabolism; glycerophospholipid metabolism.</text>
</comment>
<feature type="binding site" evidence="11">
    <location>
        <position position="121"/>
    </location>
    <ligand>
        <name>substrate</name>
    </ligand>
</feature>
<feature type="binding site" evidence="12">
    <location>
        <position position="264"/>
    </location>
    <ligand>
        <name>glycerol</name>
        <dbReference type="ChEBI" id="CHEBI:17754"/>
    </ligand>
</feature>
<evidence type="ECO:0000313" key="16">
    <source>
        <dbReference type="Proteomes" id="UP000191661"/>
    </source>
</evidence>
<evidence type="ECO:0000256" key="12">
    <source>
        <dbReference type="PIRSR" id="PIRSR000112-1"/>
    </source>
</evidence>
<comment type="subunit">
    <text evidence="11">Homooctamer.</text>
</comment>
<comment type="catalytic activity">
    <reaction evidence="11">
        <text>sn-glycerol 1-phosphate + NAD(+) = dihydroxyacetone phosphate + NADH + H(+)</text>
        <dbReference type="Rhea" id="RHEA:21412"/>
        <dbReference type="ChEBI" id="CHEBI:15378"/>
        <dbReference type="ChEBI" id="CHEBI:57540"/>
        <dbReference type="ChEBI" id="CHEBI:57642"/>
        <dbReference type="ChEBI" id="CHEBI:57685"/>
        <dbReference type="ChEBI" id="CHEBI:57945"/>
        <dbReference type="EC" id="1.1.1.261"/>
    </reaction>
</comment>
<feature type="binding site" evidence="11">
    <location>
        <position position="168"/>
    </location>
    <ligand>
        <name>Zn(2+)</name>
        <dbReference type="ChEBI" id="CHEBI:29105"/>
        <note>catalytic</note>
    </ligand>
</feature>
<evidence type="ECO:0000256" key="13">
    <source>
        <dbReference type="PIRSR" id="PIRSR000112-2"/>
    </source>
</evidence>
<dbReference type="Proteomes" id="UP000191661">
    <property type="component" value="Unassembled WGS sequence"/>
</dbReference>
<keyword evidence="6 11" id="KW-0560">Oxidoreductase</keyword>
<reference evidence="15 16" key="1">
    <citation type="submission" date="2014-12" db="EMBL/GenBank/DDBJ databases">
        <title>Genome sequence of Methanobrevibacter arboriphilicus DH1, DSM1125.</title>
        <authorList>
            <person name="Poehlein A."/>
            <person name="Thauer R.K."/>
            <person name="Seedorf H."/>
            <person name="Daniel R."/>
        </authorList>
    </citation>
    <scope>NUCLEOTIDE SEQUENCE [LARGE SCALE GENOMIC DNA]</scope>
    <source>
        <strain evidence="15 16">DH1</strain>
    </source>
</reference>
<evidence type="ECO:0000256" key="5">
    <source>
        <dbReference type="ARBA" id="ARBA00022857"/>
    </source>
</evidence>
<dbReference type="GO" id="GO:0008654">
    <property type="term" value="P:phospholipid biosynthetic process"/>
    <property type="evidence" value="ECO:0007669"/>
    <property type="project" value="UniProtKB-KW"/>
</dbReference>
<dbReference type="AlphaFoldDB" id="A0A1V6N2R7"/>
<keyword evidence="5 11" id="KW-0521">NADP</keyword>
<evidence type="ECO:0000256" key="7">
    <source>
        <dbReference type="ARBA" id="ARBA00023027"/>
    </source>
</evidence>
<keyword evidence="3 11" id="KW-0479">Metal-binding</keyword>
<dbReference type="PIRSF" id="PIRSF000112">
    <property type="entry name" value="Glycerol_dehydrogenase"/>
    <property type="match status" value="1"/>
</dbReference>
<dbReference type="SUPFAM" id="SSF56796">
    <property type="entry name" value="Dehydroquinate synthase-like"/>
    <property type="match status" value="1"/>
</dbReference>
<dbReference type="EMBL" id="JXMW01000006">
    <property type="protein sequence ID" value="OQD58998.1"/>
    <property type="molecule type" value="Genomic_DNA"/>
</dbReference>
<dbReference type="GO" id="GO:0106357">
    <property type="term" value="F:glycerol-1-phosphate dehydrogenase (NAD+) activity"/>
    <property type="evidence" value="ECO:0007669"/>
    <property type="project" value="RHEA"/>
</dbReference>
<feature type="binding site" evidence="12">
    <location>
        <position position="248"/>
    </location>
    <ligand>
        <name>glycerol</name>
        <dbReference type="ChEBI" id="CHEBI:17754"/>
    </ligand>
</feature>
<feature type="binding site" evidence="11">
    <location>
        <position position="168"/>
    </location>
    <ligand>
        <name>substrate</name>
    </ligand>
</feature>
<dbReference type="GO" id="GO:0005737">
    <property type="term" value="C:cytoplasm"/>
    <property type="evidence" value="ECO:0007669"/>
    <property type="project" value="UniProtKB-SubCell"/>
</dbReference>
<evidence type="ECO:0000256" key="9">
    <source>
        <dbReference type="ARBA" id="ARBA00023209"/>
    </source>
</evidence>
<evidence type="ECO:0000256" key="11">
    <source>
        <dbReference type="HAMAP-Rule" id="MF_00497"/>
    </source>
</evidence>
<dbReference type="EC" id="1.1.1.261" evidence="11"/>
<dbReference type="Gene3D" id="1.20.1090.10">
    <property type="entry name" value="Dehydroquinate synthase-like - alpha domain"/>
    <property type="match status" value="1"/>
</dbReference>
<evidence type="ECO:0000256" key="14">
    <source>
        <dbReference type="PIRSR" id="PIRSR000112-3"/>
    </source>
</evidence>
<feature type="binding site" evidence="11">
    <location>
        <position position="264"/>
    </location>
    <ligand>
        <name>Zn(2+)</name>
        <dbReference type="ChEBI" id="CHEBI:29105"/>
        <note>catalytic</note>
    </ligand>
</feature>
<dbReference type="GO" id="GO:0106358">
    <property type="term" value="F:glycerol-1-phosphate dehydrogenase (NADP+) activity"/>
    <property type="evidence" value="ECO:0007669"/>
    <property type="project" value="RHEA"/>
</dbReference>
<dbReference type="HAMAP" id="MF_00497_A">
    <property type="entry name" value="G1P_dehydrogenase_A"/>
    <property type="match status" value="1"/>
</dbReference>
<dbReference type="NCBIfam" id="NF002022">
    <property type="entry name" value="PRK00843.1"/>
    <property type="match status" value="1"/>
</dbReference>
<comment type="catalytic activity">
    <reaction evidence="11">
        <text>sn-glycerol 1-phosphate + NADP(+) = dihydroxyacetone phosphate + NADPH + H(+)</text>
        <dbReference type="Rhea" id="RHEA:21416"/>
        <dbReference type="ChEBI" id="CHEBI:15378"/>
        <dbReference type="ChEBI" id="CHEBI:57642"/>
        <dbReference type="ChEBI" id="CHEBI:57685"/>
        <dbReference type="ChEBI" id="CHEBI:57783"/>
        <dbReference type="ChEBI" id="CHEBI:58349"/>
        <dbReference type="EC" id="1.1.1.261"/>
    </reaction>
</comment>
<evidence type="ECO:0000256" key="2">
    <source>
        <dbReference type="ARBA" id="ARBA00022516"/>
    </source>
</evidence>
<dbReference type="PANTHER" id="PTHR43616:SF5">
    <property type="entry name" value="GLYCEROL DEHYDROGENASE 1"/>
    <property type="match status" value="1"/>
</dbReference>
<comment type="cofactor">
    <cofactor evidence="11 12">
        <name>Zn(2+)</name>
        <dbReference type="ChEBI" id="CHEBI:29105"/>
    </cofactor>
    <text evidence="11 12">Binds 1 zinc ion per subunit.</text>
</comment>
<gene>
    <name evidence="11 15" type="primary">egsA</name>
    <name evidence="15" type="ORF">MBBAR_6c01080</name>
</gene>
<comment type="function">
    <text evidence="11">Catalyzes the NAD(P)H-dependent reduction of dihydroxyacetonephosphate (DHAP or glycerone phosphate) to glycerol 1-phosphate (G1P). The G1P thus generated is used as the glycerophosphate backbone of phospholipids in the cellular membranes of Archaea.</text>
</comment>
<dbReference type="InterPro" id="IPR032837">
    <property type="entry name" value="G1PDH"/>
</dbReference>
<keyword evidence="2 11" id="KW-0444">Lipid biosynthesis</keyword>
<dbReference type="InterPro" id="IPR016205">
    <property type="entry name" value="Glycerol_DH"/>
</dbReference>
<evidence type="ECO:0000256" key="8">
    <source>
        <dbReference type="ARBA" id="ARBA00023098"/>
    </source>
</evidence>
<feature type="binding site" evidence="11">
    <location>
        <position position="248"/>
    </location>
    <ligand>
        <name>Zn(2+)</name>
        <dbReference type="ChEBI" id="CHEBI:29105"/>
        <note>catalytic</note>
    </ligand>
</feature>
<organism evidence="15 16">
    <name type="scientific">Methanobrevibacter arboriphilus JCM 13429 = DSM 1125</name>
    <dbReference type="NCBI Taxonomy" id="1300164"/>
    <lineage>
        <taxon>Archaea</taxon>
        <taxon>Methanobacteriati</taxon>
        <taxon>Methanobacteriota</taxon>
        <taxon>Methanomada group</taxon>
        <taxon>Methanobacteria</taxon>
        <taxon>Methanobacteriales</taxon>
        <taxon>Methanobacteriaceae</taxon>
        <taxon>Methanobrevibacter</taxon>
    </lineage>
</organism>